<reference evidence="3" key="1">
    <citation type="submission" date="2014-03" db="EMBL/GenBank/DDBJ databases">
        <authorList>
            <person name="Aksoy S."/>
            <person name="Warren W."/>
            <person name="Wilson R.K."/>
        </authorList>
    </citation>
    <scope>NUCLEOTIDE SEQUENCE [LARGE SCALE GENOMIC DNA]</scope>
    <source>
        <strain evidence="3">IAEA</strain>
    </source>
</reference>
<feature type="domain" description="Mab-21-like HhH/H2TH-like" evidence="1">
    <location>
        <begin position="2"/>
        <end position="67"/>
    </location>
</feature>
<protein>
    <submittedName>
        <fullName evidence="2">Mab-21 domain-containing protein</fullName>
    </submittedName>
</protein>
<dbReference type="AlphaFoldDB" id="A0A1B0A595"/>
<evidence type="ECO:0000313" key="2">
    <source>
        <dbReference type="EnsemblMetazoa" id="GPAI034807-PA"/>
    </source>
</evidence>
<dbReference type="EnsemblMetazoa" id="GPAI034807-RA">
    <property type="protein sequence ID" value="GPAI034807-PA"/>
    <property type="gene ID" value="GPAI034807"/>
</dbReference>
<dbReference type="STRING" id="7398.A0A1B0A595"/>
<reference evidence="2" key="2">
    <citation type="submission" date="2020-05" db="UniProtKB">
        <authorList>
            <consortium name="EnsemblMetazoa"/>
        </authorList>
    </citation>
    <scope>IDENTIFICATION</scope>
    <source>
        <strain evidence="2">IAEA</strain>
    </source>
</reference>
<organism evidence="2 3">
    <name type="scientific">Glossina pallidipes</name>
    <name type="common">Tsetse fly</name>
    <dbReference type="NCBI Taxonomy" id="7398"/>
    <lineage>
        <taxon>Eukaryota</taxon>
        <taxon>Metazoa</taxon>
        <taxon>Ecdysozoa</taxon>
        <taxon>Arthropoda</taxon>
        <taxon>Hexapoda</taxon>
        <taxon>Insecta</taxon>
        <taxon>Pterygota</taxon>
        <taxon>Neoptera</taxon>
        <taxon>Endopterygota</taxon>
        <taxon>Diptera</taxon>
        <taxon>Brachycera</taxon>
        <taxon>Muscomorpha</taxon>
        <taxon>Hippoboscoidea</taxon>
        <taxon>Glossinidae</taxon>
        <taxon>Glossina</taxon>
    </lineage>
</organism>
<sequence length="93" mass="11678">MFLWKVKEMKQNLRYWERPAGELFPEILNELTTYFRNRELKYFWSPQHNLMDILRPEELEKYSRKLQDVNQVFQSFHVKRGLTYDDCAKYFEY</sequence>
<dbReference type="InterPro" id="IPR046906">
    <property type="entry name" value="Mab-21_HhH/H2TH-like"/>
</dbReference>
<dbReference type="Pfam" id="PF20266">
    <property type="entry name" value="Mab-21_C"/>
    <property type="match status" value="1"/>
</dbReference>
<accession>A0A1B0A595</accession>
<dbReference type="Gene3D" id="1.10.1410.40">
    <property type="match status" value="1"/>
</dbReference>
<evidence type="ECO:0000259" key="1">
    <source>
        <dbReference type="Pfam" id="PF20266"/>
    </source>
</evidence>
<dbReference type="Proteomes" id="UP000092445">
    <property type="component" value="Unassembled WGS sequence"/>
</dbReference>
<name>A0A1B0A595_GLOPL</name>
<evidence type="ECO:0000313" key="3">
    <source>
        <dbReference type="Proteomes" id="UP000092445"/>
    </source>
</evidence>
<dbReference type="VEuPathDB" id="VectorBase:GPAI034807"/>
<proteinExistence type="predicted"/>
<keyword evidence="3" id="KW-1185">Reference proteome</keyword>